<dbReference type="PANTHER" id="PTHR43968:SF6">
    <property type="entry name" value="GLUTATHIONE S-TRANSFERASE OMEGA"/>
    <property type="match status" value="1"/>
</dbReference>
<dbReference type="Proteomes" id="UP000324252">
    <property type="component" value="Unassembled WGS sequence"/>
</dbReference>
<dbReference type="GO" id="GO:0005737">
    <property type="term" value="C:cytoplasm"/>
    <property type="evidence" value="ECO:0007669"/>
    <property type="project" value="TreeGrafter"/>
</dbReference>
<dbReference type="InterPro" id="IPR004045">
    <property type="entry name" value="Glutathione_S-Trfase_N"/>
</dbReference>
<reference evidence="3 4" key="1">
    <citation type="submission" date="2016-11" db="EMBL/GenBank/DDBJ databases">
        <authorList>
            <person name="Varghese N."/>
            <person name="Submissions S."/>
        </authorList>
    </citation>
    <scope>NUCLEOTIDE SEQUENCE [LARGE SCALE GENOMIC DNA]</scope>
    <source>
        <strain evidence="3 4">DSM 29620</strain>
    </source>
</reference>
<accession>A0A1H0B1Y0</accession>
<evidence type="ECO:0000313" key="3">
    <source>
        <dbReference type="EMBL" id="SHJ61396.1"/>
    </source>
</evidence>
<dbReference type="SFLD" id="SFLDS00019">
    <property type="entry name" value="Glutathione_Transferase_(cytos"/>
    <property type="match status" value="1"/>
</dbReference>
<dbReference type="Gene3D" id="3.40.30.10">
    <property type="entry name" value="Glutaredoxin"/>
    <property type="match status" value="1"/>
</dbReference>
<evidence type="ECO:0000259" key="2">
    <source>
        <dbReference type="PROSITE" id="PS50405"/>
    </source>
</evidence>
<dbReference type="PROSITE" id="PS50405">
    <property type="entry name" value="GST_CTER"/>
    <property type="match status" value="1"/>
</dbReference>
<dbReference type="InterPro" id="IPR036249">
    <property type="entry name" value="Thioredoxin-like_sf"/>
</dbReference>
<evidence type="ECO:0000313" key="4">
    <source>
        <dbReference type="Proteomes" id="UP000324252"/>
    </source>
</evidence>
<dbReference type="InterPro" id="IPR010987">
    <property type="entry name" value="Glutathione-S-Trfase_C-like"/>
</dbReference>
<evidence type="ECO:0000259" key="1">
    <source>
        <dbReference type="PROSITE" id="PS50404"/>
    </source>
</evidence>
<feature type="domain" description="GST C-terminal" evidence="2">
    <location>
        <begin position="90"/>
        <end position="220"/>
    </location>
</feature>
<dbReference type="SFLD" id="SFLDG00358">
    <property type="entry name" value="Main_(cytGST)"/>
    <property type="match status" value="1"/>
</dbReference>
<proteinExistence type="predicted"/>
<dbReference type="PANTHER" id="PTHR43968">
    <property type="match status" value="1"/>
</dbReference>
<gene>
    <name evidence="3" type="ORF">SAMN05444142_101811</name>
</gene>
<dbReference type="InterPro" id="IPR040079">
    <property type="entry name" value="Glutathione_S-Trfase"/>
</dbReference>
<protein>
    <submittedName>
        <fullName evidence="3">Glutathione S-transferase</fullName>
    </submittedName>
</protein>
<dbReference type="AlphaFoldDB" id="A0A1H0B1Y0"/>
<dbReference type="Pfam" id="PF13410">
    <property type="entry name" value="GST_C_2"/>
    <property type="match status" value="1"/>
</dbReference>
<organism evidence="3 4">
    <name type="scientific">Lutimaribacter pacificus</name>
    <dbReference type="NCBI Taxonomy" id="391948"/>
    <lineage>
        <taxon>Bacteria</taxon>
        <taxon>Pseudomonadati</taxon>
        <taxon>Pseudomonadota</taxon>
        <taxon>Alphaproteobacteria</taxon>
        <taxon>Rhodobacterales</taxon>
        <taxon>Roseobacteraceae</taxon>
        <taxon>Lutimaribacter</taxon>
    </lineage>
</organism>
<dbReference type="Pfam" id="PF13417">
    <property type="entry name" value="GST_N_3"/>
    <property type="match status" value="1"/>
</dbReference>
<dbReference type="CDD" id="cd00570">
    <property type="entry name" value="GST_N_family"/>
    <property type="match status" value="1"/>
</dbReference>
<name>A0A1H0B1Y0_9RHOB</name>
<dbReference type="PROSITE" id="PS50404">
    <property type="entry name" value="GST_NTER"/>
    <property type="match status" value="1"/>
</dbReference>
<dbReference type="CDD" id="cd00299">
    <property type="entry name" value="GST_C_family"/>
    <property type="match status" value="1"/>
</dbReference>
<dbReference type="GO" id="GO:0016740">
    <property type="term" value="F:transferase activity"/>
    <property type="evidence" value="ECO:0007669"/>
    <property type="project" value="UniProtKB-KW"/>
</dbReference>
<dbReference type="SUPFAM" id="SSF52833">
    <property type="entry name" value="Thioredoxin-like"/>
    <property type="match status" value="1"/>
</dbReference>
<dbReference type="OrthoDB" id="9797500at2"/>
<dbReference type="InterPro" id="IPR036282">
    <property type="entry name" value="Glutathione-S-Trfase_C_sf"/>
</dbReference>
<sequence length="220" mass="23445">MTEAGDLTLIGFHDSVYTWAVRWALAETGLPARSEEVDPFTPDGAAALRGVHPFGLVPVLRHGDFTLYETPAILRYLDRLQAGADLTPAAPRAGARMAQVMSVVTTQVYWPLVRQVFSNGYYLPRAGQDADRAALEAGLSRAPLVLDALEQVAGEGLVLTGQGLTLADLMLAPMLAYFNAVPDAARLTGQRTALSAWLDRIAARPGFIATMPPCLAEGGA</sequence>
<dbReference type="RefSeq" id="WP_149786326.1">
    <property type="nucleotide sequence ID" value="NZ_FNIO01000001.1"/>
</dbReference>
<dbReference type="SUPFAM" id="SSF47616">
    <property type="entry name" value="GST C-terminal domain-like"/>
    <property type="match status" value="1"/>
</dbReference>
<dbReference type="InterPro" id="IPR050983">
    <property type="entry name" value="GST_Omega/HSP26"/>
</dbReference>
<keyword evidence="3" id="KW-0808">Transferase</keyword>
<keyword evidence="4" id="KW-1185">Reference proteome</keyword>
<feature type="domain" description="GST N-terminal" evidence="1">
    <location>
        <begin position="5"/>
        <end position="85"/>
    </location>
</feature>
<dbReference type="Gene3D" id="1.20.1050.10">
    <property type="match status" value="1"/>
</dbReference>
<dbReference type="EMBL" id="FQZZ01000001">
    <property type="protein sequence ID" value="SHJ61396.1"/>
    <property type="molecule type" value="Genomic_DNA"/>
</dbReference>